<proteinExistence type="inferred from homology"/>
<comment type="caution">
    <text evidence="7">The sequence shown here is derived from an EMBL/GenBank/DDBJ whole genome shotgun (WGS) entry which is preliminary data.</text>
</comment>
<sequence length="301" mass="32256">MRNIGIVGLGHVGLLLANLLVDRQAVDELVLIDQDDQRVRAVTCDLVDALPSHLPVIKEQDFAALKTADVIVIAAGNGASLKTGRFAELVDNAKMIQQVAPRIAKSGFSGVVVNMSNPNEATTALWQQALGLPRKQVIGTGTILDTQRAQVAVARQGHLNSQMVTGFVLGQHDGSLVFPWLTWQVNGQTMGATVNGYRLDQHQLAIKARESTWITMEGLGYDATGLCFAALRIIGAVLSDSGLVLPVAVYQPQFSTYLSYPVAIGQRGAGNFTLLKLLPVEQEQLLVAAKAVINQVASQQE</sequence>
<evidence type="ECO:0000256" key="3">
    <source>
        <dbReference type="PIRSR" id="PIRSR000102-3"/>
    </source>
</evidence>
<dbReference type="PANTHER" id="PTHR43128">
    <property type="entry name" value="L-2-HYDROXYCARBOXYLATE DEHYDROGENASE (NAD(P)(+))"/>
    <property type="match status" value="1"/>
</dbReference>
<dbReference type="InterPro" id="IPR015955">
    <property type="entry name" value="Lactate_DH/Glyco_Ohase_4_C"/>
</dbReference>
<dbReference type="InterPro" id="IPR001557">
    <property type="entry name" value="L-lactate/malate_DH"/>
</dbReference>
<feature type="domain" description="Lactate/malate dehydrogenase N-terminal" evidence="5">
    <location>
        <begin position="3"/>
        <end position="139"/>
    </location>
</feature>
<protein>
    <submittedName>
        <fullName evidence="7">Malate dehydrogenase</fullName>
    </submittedName>
</protein>
<dbReference type="PRINTS" id="PR00086">
    <property type="entry name" value="LLDHDRGNASE"/>
</dbReference>
<keyword evidence="4" id="KW-0560">Oxidoreductase</keyword>
<gene>
    <name evidence="7" type="ORF">H9876_00400</name>
</gene>
<evidence type="ECO:0000256" key="4">
    <source>
        <dbReference type="RuleBase" id="RU003369"/>
    </source>
</evidence>
<dbReference type="PIRSF" id="PIRSF000102">
    <property type="entry name" value="Lac_mal_DH"/>
    <property type="match status" value="1"/>
</dbReference>
<reference evidence="7" key="2">
    <citation type="submission" date="2021-04" db="EMBL/GenBank/DDBJ databases">
        <authorList>
            <person name="Gilroy R."/>
        </authorList>
    </citation>
    <scope>NUCLEOTIDE SEQUENCE</scope>
    <source>
        <strain evidence="7">ChiHejej3B27-2180</strain>
    </source>
</reference>
<dbReference type="EMBL" id="DXGK01000011">
    <property type="protein sequence ID" value="HIW69834.1"/>
    <property type="molecule type" value="Genomic_DNA"/>
</dbReference>
<organism evidence="7 8">
    <name type="scientific">Candidatus Limosilactobacillus merdipullorum</name>
    <dbReference type="NCBI Taxonomy" id="2838653"/>
    <lineage>
        <taxon>Bacteria</taxon>
        <taxon>Bacillati</taxon>
        <taxon>Bacillota</taxon>
        <taxon>Bacilli</taxon>
        <taxon>Lactobacillales</taxon>
        <taxon>Lactobacillaceae</taxon>
        <taxon>Limosilactobacillus</taxon>
    </lineage>
</organism>
<feature type="binding site" evidence="3">
    <location>
        <begin position="8"/>
        <end position="13"/>
    </location>
    <ligand>
        <name>NAD(+)</name>
        <dbReference type="ChEBI" id="CHEBI:57540"/>
    </ligand>
</feature>
<dbReference type="Gene3D" id="3.40.50.720">
    <property type="entry name" value="NAD(P)-binding Rossmann-like Domain"/>
    <property type="match status" value="1"/>
</dbReference>
<evidence type="ECO:0000313" key="8">
    <source>
        <dbReference type="Proteomes" id="UP000886878"/>
    </source>
</evidence>
<dbReference type="GO" id="GO:0004459">
    <property type="term" value="F:L-lactate dehydrogenase (NAD+) activity"/>
    <property type="evidence" value="ECO:0007669"/>
    <property type="project" value="TreeGrafter"/>
</dbReference>
<feature type="active site" description="Proton acceptor" evidence="2">
    <location>
        <position position="172"/>
    </location>
</feature>
<dbReference type="SUPFAM" id="SSF56327">
    <property type="entry name" value="LDH C-terminal domain-like"/>
    <property type="match status" value="1"/>
</dbReference>
<feature type="domain" description="Lactate/malate dehydrogenase C-terminal" evidence="6">
    <location>
        <begin position="142"/>
        <end position="292"/>
    </location>
</feature>
<feature type="binding site" evidence="3">
    <location>
        <position position="92"/>
    </location>
    <ligand>
        <name>NAD(+)</name>
        <dbReference type="ChEBI" id="CHEBI:57540"/>
    </ligand>
</feature>
<dbReference type="InterPro" id="IPR022383">
    <property type="entry name" value="Lactate/malate_DH_C"/>
</dbReference>
<feature type="binding site" evidence="3">
    <location>
        <position position="33"/>
    </location>
    <ligand>
        <name>NAD(+)</name>
        <dbReference type="ChEBI" id="CHEBI:57540"/>
    </ligand>
</feature>
<dbReference type="InterPro" id="IPR036291">
    <property type="entry name" value="NAD(P)-bd_dom_sf"/>
</dbReference>
<dbReference type="SUPFAM" id="SSF51735">
    <property type="entry name" value="NAD(P)-binding Rossmann-fold domains"/>
    <property type="match status" value="1"/>
</dbReference>
<dbReference type="AlphaFoldDB" id="A0A9D1QNF2"/>
<evidence type="ECO:0000256" key="2">
    <source>
        <dbReference type="PIRSR" id="PIRSR000102-1"/>
    </source>
</evidence>
<dbReference type="Proteomes" id="UP000886878">
    <property type="component" value="Unassembled WGS sequence"/>
</dbReference>
<dbReference type="Pfam" id="PF02866">
    <property type="entry name" value="Ldh_1_C"/>
    <property type="match status" value="1"/>
</dbReference>
<dbReference type="InterPro" id="IPR001236">
    <property type="entry name" value="Lactate/malate_DH_N"/>
</dbReference>
<keyword evidence="3" id="KW-0520">NAD</keyword>
<reference evidence="7" key="1">
    <citation type="journal article" date="2021" name="PeerJ">
        <title>Extensive microbial diversity within the chicken gut microbiome revealed by metagenomics and culture.</title>
        <authorList>
            <person name="Gilroy R."/>
            <person name="Ravi A."/>
            <person name="Getino M."/>
            <person name="Pursley I."/>
            <person name="Horton D.L."/>
            <person name="Alikhan N.F."/>
            <person name="Baker D."/>
            <person name="Gharbi K."/>
            <person name="Hall N."/>
            <person name="Watson M."/>
            <person name="Adriaenssens E.M."/>
            <person name="Foster-Nyarko E."/>
            <person name="Jarju S."/>
            <person name="Secka A."/>
            <person name="Antonio M."/>
            <person name="Oren A."/>
            <person name="Chaudhuri R.R."/>
            <person name="La Ragione R."/>
            <person name="Hildebrand F."/>
            <person name="Pallen M.J."/>
        </authorList>
    </citation>
    <scope>NUCLEOTIDE SEQUENCE</scope>
    <source>
        <strain evidence="7">ChiHejej3B27-2180</strain>
    </source>
</reference>
<evidence type="ECO:0000256" key="1">
    <source>
        <dbReference type="ARBA" id="ARBA00006054"/>
    </source>
</evidence>
<comment type="similarity">
    <text evidence="1">Belongs to the LDH/MDH superfamily. LDH family.</text>
</comment>
<dbReference type="GO" id="GO:0006089">
    <property type="term" value="P:lactate metabolic process"/>
    <property type="evidence" value="ECO:0007669"/>
    <property type="project" value="TreeGrafter"/>
</dbReference>
<name>A0A9D1QNF2_9LACO</name>
<accession>A0A9D1QNF2</accession>
<feature type="binding site" evidence="3">
    <location>
        <begin position="115"/>
        <end position="117"/>
    </location>
    <ligand>
        <name>NAD(+)</name>
        <dbReference type="ChEBI" id="CHEBI:57540"/>
    </ligand>
</feature>
<dbReference type="Pfam" id="PF00056">
    <property type="entry name" value="Ldh_1_N"/>
    <property type="match status" value="1"/>
</dbReference>
<evidence type="ECO:0000313" key="7">
    <source>
        <dbReference type="EMBL" id="HIW69834.1"/>
    </source>
</evidence>
<dbReference type="PANTHER" id="PTHR43128:SF31">
    <property type="entry name" value="L-LACTATE DEHYDROGENASE"/>
    <property type="match status" value="1"/>
</dbReference>
<dbReference type="Gene3D" id="3.90.110.10">
    <property type="entry name" value="Lactate dehydrogenase/glycoside hydrolase, family 4, C-terminal"/>
    <property type="match status" value="1"/>
</dbReference>
<evidence type="ECO:0000259" key="5">
    <source>
        <dbReference type="Pfam" id="PF00056"/>
    </source>
</evidence>
<evidence type="ECO:0000259" key="6">
    <source>
        <dbReference type="Pfam" id="PF02866"/>
    </source>
</evidence>